<evidence type="ECO:0000259" key="2">
    <source>
        <dbReference type="Pfam" id="PF00144"/>
    </source>
</evidence>
<dbReference type="InterPro" id="IPR050789">
    <property type="entry name" value="Diverse_Enzym_Activities"/>
</dbReference>
<dbReference type="PROSITE" id="PS51257">
    <property type="entry name" value="PROKAR_LIPOPROTEIN"/>
    <property type="match status" value="1"/>
</dbReference>
<comment type="caution">
    <text evidence="3">The sequence shown here is derived from an EMBL/GenBank/DDBJ whole genome shotgun (WGS) entry which is preliminary data.</text>
</comment>
<sequence length="454" mass="50028">MKLRRSRELAKVHLCCLFGAMACSAYASEPAEFPDAQTSDPATMGWMVGSPPPADRILRFEDGSYFRFPQMRWSVANFRQLMPTVNVSRGLGESSLLEHQPSNEIDALTFVPLGGGEPMTWQQSLQANYTDGIIILHRGKLVYERYFGVLKPQGQHAAMSITKTFTGTLAALLVAEEKLDPERLVADYVPELAASGFGDASVRQLMDMTTGIHFSEDYADPKAEVWAHAAAGNPLPKPADYQGPRTYYEFLQTVKPQGRHGEAFNYRTANSDALGWVIARVSGQNVAQLLSERIWSRLGAEQDAYMSVDSIGTPFAGGGLNASLRDLVRFGEMMRNEGRYNGTQILPPEVVADIRGGANRDDFAKAGYRLLPGWSYRNMWWVSHNEHGAFMARGVHGQALYVDPLAEMVIARFASHPVASNAANDPTSLPAYEAVARHLLNAADSVRKVRTPLD</sequence>
<dbReference type="InterPro" id="IPR001466">
    <property type="entry name" value="Beta-lactam-related"/>
</dbReference>
<dbReference type="Gene3D" id="3.40.710.10">
    <property type="entry name" value="DD-peptidase/beta-lactamase superfamily"/>
    <property type="match status" value="1"/>
</dbReference>
<organism evidence="3 4">
    <name type="scientific">Stutzerimonas kunmingensis</name>
    <dbReference type="NCBI Taxonomy" id="1211807"/>
    <lineage>
        <taxon>Bacteria</taxon>
        <taxon>Pseudomonadati</taxon>
        <taxon>Pseudomonadota</taxon>
        <taxon>Gammaproteobacteria</taxon>
        <taxon>Pseudomonadales</taxon>
        <taxon>Pseudomonadaceae</taxon>
        <taxon>Stutzerimonas</taxon>
    </lineage>
</organism>
<dbReference type="PANTHER" id="PTHR43283">
    <property type="entry name" value="BETA-LACTAMASE-RELATED"/>
    <property type="match status" value="1"/>
</dbReference>
<gene>
    <name evidence="3" type="ORF">K7H17_11745</name>
</gene>
<keyword evidence="4" id="KW-1185">Reference proteome</keyword>
<protein>
    <submittedName>
        <fullName evidence="3">Beta-lactamase family protein</fullName>
    </submittedName>
</protein>
<dbReference type="InterPro" id="IPR012338">
    <property type="entry name" value="Beta-lactam/transpept-like"/>
</dbReference>
<name>A0A9X1N5C1_9GAMM</name>
<proteinExistence type="predicted"/>
<feature type="chain" id="PRO_5040762609" evidence="1">
    <location>
        <begin position="28"/>
        <end position="454"/>
    </location>
</feature>
<keyword evidence="1" id="KW-0732">Signal</keyword>
<dbReference type="SUPFAM" id="SSF56601">
    <property type="entry name" value="beta-lactamase/transpeptidase-like"/>
    <property type="match status" value="1"/>
</dbReference>
<accession>A0A9X1N5C1</accession>
<feature type="domain" description="Beta-lactamase-related" evidence="2">
    <location>
        <begin position="133"/>
        <end position="418"/>
    </location>
</feature>
<dbReference type="Proteomes" id="UP001138989">
    <property type="component" value="Unassembled WGS sequence"/>
</dbReference>
<evidence type="ECO:0000313" key="3">
    <source>
        <dbReference type="EMBL" id="MCD1608539.1"/>
    </source>
</evidence>
<feature type="signal peptide" evidence="1">
    <location>
        <begin position="1"/>
        <end position="27"/>
    </location>
</feature>
<dbReference type="Pfam" id="PF00144">
    <property type="entry name" value="Beta-lactamase"/>
    <property type="match status" value="1"/>
</dbReference>
<dbReference type="EMBL" id="JAINWF010000006">
    <property type="protein sequence ID" value="MCD1608539.1"/>
    <property type="molecule type" value="Genomic_DNA"/>
</dbReference>
<evidence type="ECO:0000313" key="4">
    <source>
        <dbReference type="Proteomes" id="UP001138989"/>
    </source>
</evidence>
<evidence type="ECO:0000256" key="1">
    <source>
        <dbReference type="SAM" id="SignalP"/>
    </source>
</evidence>
<dbReference type="AlphaFoldDB" id="A0A9X1N5C1"/>
<reference evidence="3" key="1">
    <citation type="submission" date="2021-08" db="EMBL/GenBank/DDBJ databases">
        <title>Isolation and characterization of neutrophilic mixotrophic iron-oxidizing bacteria from deep-sea hydrothermal vents.</title>
        <authorList>
            <person name="He Y."/>
        </authorList>
    </citation>
    <scope>NUCLEOTIDE SEQUENCE</scope>
    <source>
        <strain evidence="3">IOP_13</strain>
    </source>
</reference>
<dbReference type="PANTHER" id="PTHR43283:SF7">
    <property type="entry name" value="BETA-LACTAMASE-RELATED DOMAIN-CONTAINING PROTEIN"/>
    <property type="match status" value="1"/>
</dbReference>